<feature type="non-terminal residue" evidence="2">
    <location>
        <position position="218"/>
    </location>
</feature>
<feature type="domain" description="TmcA/NAT10 N-terminal" evidence="1">
    <location>
        <begin position="8"/>
        <end position="199"/>
    </location>
</feature>
<dbReference type="AlphaFoldDB" id="A0A0J9SFB5"/>
<gene>
    <name evidence="2" type="ORF">PVIIG_06553</name>
</gene>
<dbReference type="Proteomes" id="UP000053562">
    <property type="component" value="Unassembled WGS sequence"/>
</dbReference>
<dbReference type="EMBL" id="KQ234234">
    <property type="protein sequence ID" value="KMZ81640.1"/>
    <property type="molecule type" value="Genomic_DNA"/>
</dbReference>
<evidence type="ECO:0000313" key="3">
    <source>
        <dbReference type="Proteomes" id="UP000053562"/>
    </source>
</evidence>
<dbReference type="GO" id="GO:0030686">
    <property type="term" value="C:90S preribosome"/>
    <property type="evidence" value="ECO:0007669"/>
    <property type="project" value="TreeGrafter"/>
</dbReference>
<dbReference type="Gene3D" id="3.40.50.11040">
    <property type="match status" value="1"/>
</dbReference>
<dbReference type="GO" id="GO:0000049">
    <property type="term" value="F:tRNA binding"/>
    <property type="evidence" value="ECO:0007669"/>
    <property type="project" value="TreeGrafter"/>
</dbReference>
<dbReference type="PANTHER" id="PTHR10925">
    <property type="entry name" value="N-ACETYLTRANSFERASE 10"/>
    <property type="match status" value="1"/>
</dbReference>
<dbReference type="PANTHER" id="PTHR10925:SF5">
    <property type="entry name" value="RNA CYTIDINE ACETYLTRANSFERASE"/>
    <property type="match status" value="1"/>
</dbReference>
<dbReference type="GO" id="GO:0005730">
    <property type="term" value="C:nucleolus"/>
    <property type="evidence" value="ECO:0007669"/>
    <property type="project" value="TreeGrafter"/>
</dbReference>
<dbReference type="InterPro" id="IPR013562">
    <property type="entry name" value="TmcA/NAT10_N"/>
</dbReference>
<protein>
    <recommendedName>
        <fullName evidence="1">TmcA/NAT10 N-terminal domain-containing protein</fullName>
    </recommendedName>
</protein>
<organism evidence="2 3">
    <name type="scientific">Plasmodium vivax India VII</name>
    <dbReference type="NCBI Taxonomy" id="1077284"/>
    <lineage>
        <taxon>Eukaryota</taxon>
        <taxon>Sar</taxon>
        <taxon>Alveolata</taxon>
        <taxon>Apicomplexa</taxon>
        <taxon>Aconoidasida</taxon>
        <taxon>Haemosporida</taxon>
        <taxon>Plasmodiidae</taxon>
        <taxon>Plasmodium</taxon>
        <taxon>Plasmodium (Plasmodium)</taxon>
    </lineage>
</organism>
<sequence length="218" mass="25405">MKKKVDGRIKTLVENNVALGQRSMFLVVGDQGKNVVLNFYFLLNRLASRTHSILWCYKKRLDFSTSKKKRFKEMKKKIKKGTFDATIDSNFDSFLKSANVRFCFYNETKKVLGKTYSMCVLQDFSYITPNVLCRCIETVIGGGIILFLLNKLDDVKNIYKLTLNCHKKYTQNGISEVHNNYVTRFFLSLNRCRNAMFIDDEMNILPLNENHLHVKKVV</sequence>
<dbReference type="Pfam" id="PF08351">
    <property type="entry name" value="TmcA_N"/>
    <property type="match status" value="1"/>
</dbReference>
<dbReference type="GO" id="GO:1990883">
    <property type="term" value="F:18S rRNA cytidine N-acetyltransferase activity"/>
    <property type="evidence" value="ECO:0007669"/>
    <property type="project" value="TreeGrafter"/>
</dbReference>
<evidence type="ECO:0000313" key="2">
    <source>
        <dbReference type="EMBL" id="KMZ81640.1"/>
    </source>
</evidence>
<evidence type="ECO:0000259" key="1">
    <source>
        <dbReference type="Pfam" id="PF08351"/>
    </source>
</evidence>
<accession>A0A0J9SFB5</accession>
<dbReference type="InterPro" id="IPR032672">
    <property type="entry name" value="TmcA/NAT10/Kre33"/>
</dbReference>
<reference evidence="2 3" key="1">
    <citation type="submission" date="2011-08" db="EMBL/GenBank/DDBJ databases">
        <title>The Genome Sequence of Plasmodium vivax India VII.</title>
        <authorList>
            <consortium name="The Broad Institute Genome Sequencing Platform"/>
            <consortium name="The Broad Institute Genome Sequencing Center for Infectious Disease"/>
            <person name="Neafsey D."/>
            <person name="Carlton J."/>
            <person name="Barnwell J."/>
            <person name="Collins W."/>
            <person name="Escalante A."/>
            <person name="Mullikin J."/>
            <person name="Saul A."/>
            <person name="Guigo R."/>
            <person name="Camara F."/>
            <person name="Young S.K."/>
            <person name="Zeng Q."/>
            <person name="Gargeya S."/>
            <person name="Fitzgerald M."/>
            <person name="Haas B."/>
            <person name="Abouelleil A."/>
            <person name="Alvarado L."/>
            <person name="Arachchi H.M."/>
            <person name="Berlin A."/>
            <person name="Brown A."/>
            <person name="Chapman S.B."/>
            <person name="Chen Z."/>
            <person name="Dunbar C."/>
            <person name="Freedman E."/>
            <person name="Gearin G."/>
            <person name="Gellesch M."/>
            <person name="Goldberg J."/>
            <person name="Griggs A."/>
            <person name="Gujja S."/>
            <person name="Heiman D."/>
            <person name="Howarth C."/>
            <person name="Larson L."/>
            <person name="Lui A."/>
            <person name="MacDonald P.J.P."/>
            <person name="Montmayeur A."/>
            <person name="Murphy C."/>
            <person name="Neiman D."/>
            <person name="Pearson M."/>
            <person name="Priest M."/>
            <person name="Roberts A."/>
            <person name="Saif S."/>
            <person name="Shea T."/>
            <person name="Shenoy N."/>
            <person name="Sisk P."/>
            <person name="Stolte C."/>
            <person name="Sykes S."/>
            <person name="Wortman J."/>
            <person name="Nusbaum C."/>
            <person name="Birren B."/>
        </authorList>
    </citation>
    <scope>NUCLEOTIDE SEQUENCE [LARGE SCALE GENOMIC DNA]</scope>
    <source>
        <strain evidence="2 3">India VII</strain>
    </source>
</reference>
<proteinExistence type="predicted"/>
<name>A0A0J9SFB5_PLAVI</name>
<dbReference type="GO" id="GO:1904812">
    <property type="term" value="P:rRNA acetylation involved in maturation of SSU-rRNA"/>
    <property type="evidence" value="ECO:0007669"/>
    <property type="project" value="TreeGrafter"/>
</dbReference>